<gene>
    <name evidence="1" type="ORF">CTRU02_201514</name>
</gene>
<name>A0ACC3ZI76_COLTU</name>
<sequence>MLPSPPHFNLTLVSHSILSLAPILVTIMSRNLSPASKERYRGQMWLDILHRQTDGVDLVALVLENPSKVLHNGAMRAALLGRSYYPRDQEHIVQRPGITGTPPTADCWKLIICDGRHVEDSADLDRQYRAQLKAEELQTPEERAREAVRTSSERLARRNAKLMIPTLEKLSPEKYAMMLERGTLYTVWHKVMPKPLAWITDITEDGSDWGFVFYRHFKEYRKTLDETDGILDNTLIIIDSDCVHPDLLTVDELNELPQLVFWVWACDADWEPPAGCEADEDGYQGRLKVPFVCLQAWFYVARLKDVDMKAMWKKAQGHPQQLWVCNSLPQREWKHEPYI</sequence>
<evidence type="ECO:0000313" key="1">
    <source>
        <dbReference type="EMBL" id="KAL0943627.1"/>
    </source>
</evidence>
<evidence type="ECO:0000313" key="2">
    <source>
        <dbReference type="Proteomes" id="UP000805649"/>
    </source>
</evidence>
<dbReference type="Proteomes" id="UP000805649">
    <property type="component" value="Unassembled WGS sequence"/>
</dbReference>
<keyword evidence="2" id="KW-1185">Reference proteome</keyword>
<proteinExistence type="predicted"/>
<dbReference type="EMBL" id="VUJX02000001">
    <property type="protein sequence ID" value="KAL0943627.1"/>
    <property type="molecule type" value="Genomic_DNA"/>
</dbReference>
<comment type="caution">
    <text evidence="1">The sequence shown here is derived from an EMBL/GenBank/DDBJ whole genome shotgun (WGS) entry which is preliminary data.</text>
</comment>
<organism evidence="1 2">
    <name type="scientific">Colletotrichum truncatum</name>
    <name type="common">Anthracnose fungus</name>
    <name type="synonym">Colletotrichum capsici</name>
    <dbReference type="NCBI Taxonomy" id="5467"/>
    <lineage>
        <taxon>Eukaryota</taxon>
        <taxon>Fungi</taxon>
        <taxon>Dikarya</taxon>
        <taxon>Ascomycota</taxon>
        <taxon>Pezizomycotina</taxon>
        <taxon>Sordariomycetes</taxon>
        <taxon>Hypocreomycetidae</taxon>
        <taxon>Glomerellales</taxon>
        <taxon>Glomerellaceae</taxon>
        <taxon>Colletotrichum</taxon>
        <taxon>Colletotrichum truncatum species complex</taxon>
    </lineage>
</organism>
<protein>
    <submittedName>
        <fullName evidence="1">Uncharacterized protein</fullName>
    </submittedName>
</protein>
<reference evidence="1 2" key="1">
    <citation type="journal article" date="2020" name="Phytopathology">
        <title>Genome Sequence Resources of Colletotrichum truncatum, C. plurivorum, C. musicola, and C. sojae: Four Species Pathogenic to Soybean (Glycine max).</title>
        <authorList>
            <person name="Rogerio F."/>
            <person name="Boufleur T.R."/>
            <person name="Ciampi-Guillardi M."/>
            <person name="Sukno S.A."/>
            <person name="Thon M.R."/>
            <person name="Massola Junior N.S."/>
            <person name="Baroncelli R."/>
        </authorList>
    </citation>
    <scope>NUCLEOTIDE SEQUENCE [LARGE SCALE GENOMIC DNA]</scope>
    <source>
        <strain evidence="1 2">CMES1059</strain>
    </source>
</reference>
<accession>A0ACC3ZI76</accession>